<gene>
    <name evidence="2" type="ORF">OIU84_006949</name>
</gene>
<evidence type="ECO:0000313" key="3">
    <source>
        <dbReference type="Proteomes" id="UP001162972"/>
    </source>
</evidence>
<evidence type="ECO:0000259" key="1">
    <source>
        <dbReference type="Pfam" id="PF13966"/>
    </source>
</evidence>
<dbReference type="PANTHER" id="PTHR33116:SF80">
    <property type="entry name" value="REVERSE TRANSCRIPTASE ZINC-BINDING DOMAIN-CONTAINING PROTEIN"/>
    <property type="match status" value="1"/>
</dbReference>
<dbReference type="PANTHER" id="PTHR33116">
    <property type="entry name" value="REVERSE TRANSCRIPTASE ZINC-BINDING DOMAIN-CONTAINING PROTEIN-RELATED-RELATED"/>
    <property type="match status" value="1"/>
</dbReference>
<comment type="caution">
    <text evidence="2">The sequence shown here is derived from an EMBL/GenBank/DDBJ whole genome shotgun (WGS) entry which is preliminary data.</text>
</comment>
<name>A0AAD6P328_9ROSI</name>
<dbReference type="Pfam" id="PF13966">
    <property type="entry name" value="zf-RVT"/>
    <property type="match status" value="1"/>
</dbReference>
<dbReference type="InterPro" id="IPR026960">
    <property type="entry name" value="RVT-Znf"/>
</dbReference>
<accession>A0AAD6P328</accession>
<proteinExistence type="predicted"/>
<feature type="domain" description="Reverse transcriptase zinc-binding" evidence="1">
    <location>
        <begin position="267"/>
        <end position="350"/>
    </location>
</feature>
<organism evidence="2 3">
    <name type="scientific">Salix udensis</name>
    <dbReference type="NCBI Taxonomy" id="889485"/>
    <lineage>
        <taxon>Eukaryota</taxon>
        <taxon>Viridiplantae</taxon>
        <taxon>Streptophyta</taxon>
        <taxon>Embryophyta</taxon>
        <taxon>Tracheophyta</taxon>
        <taxon>Spermatophyta</taxon>
        <taxon>Magnoliopsida</taxon>
        <taxon>eudicotyledons</taxon>
        <taxon>Gunneridae</taxon>
        <taxon>Pentapetalae</taxon>
        <taxon>rosids</taxon>
        <taxon>fabids</taxon>
        <taxon>Malpighiales</taxon>
        <taxon>Salicaceae</taxon>
        <taxon>Saliceae</taxon>
        <taxon>Salix</taxon>
    </lineage>
</organism>
<dbReference type="Proteomes" id="UP001162972">
    <property type="component" value="Chromosome 5"/>
</dbReference>
<dbReference type="EMBL" id="JAPFFJ010000013">
    <property type="protein sequence ID" value="KAJ6414221.1"/>
    <property type="molecule type" value="Genomic_DNA"/>
</dbReference>
<dbReference type="AlphaFoldDB" id="A0AAD6P328"/>
<keyword evidence="3" id="KW-1185">Reference proteome</keyword>
<sequence>MFQRYPSMHYLARCPVLVPHLAFADDIIIFSNGTKSSLKRITTFLAEYEQCSGQKVNSSKSGFILSAKASLSRANVVGGALGFSRIRLPTKYLGMPLYKGPKKSFLWDDLISKIAARMEGWEAKVLSPGGRITILKSILTSMPLYLLHVIVPPKTVMCGASIHDSPIWKRLSRAGRACEDFIRWKVGCGKINFWHDIWVDDSALSRYNPPIGESHRLVSSYWRDNTWYLDHVRSIIPNDIVDSLYLIAVSSTRVDHPLWTLTANGGFTMYSAWNRVRQVSDRQPIFSKIWHASIPLKISFFIWRLLNDFIPVDTRIQSKGICMVSKCHGCNDIESLEHLFLFCPSVSPVWNFFASMFSVSLPVDGSIRHWLSAWFLSGDYVSEGHIRIIIPIFVLWFIWLERNDAKHRNMSFYPST</sequence>
<reference evidence="2 3" key="1">
    <citation type="journal article" date="2023" name="Int. J. Mol. Sci.">
        <title>De Novo Assembly and Annotation of 11 Diverse Shrub Willow (Salix) Genomes Reveals Novel Gene Organization in Sex-Linked Regions.</title>
        <authorList>
            <person name="Hyden B."/>
            <person name="Feng K."/>
            <person name="Yates T.B."/>
            <person name="Jawdy S."/>
            <person name="Cereghino C."/>
            <person name="Smart L.B."/>
            <person name="Muchero W."/>
        </authorList>
    </citation>
    <scope>NUCLEOTIDE SEQUENCE [LARGE SCALE GENOMIC DNA]</scope>
    <source>
        <tissue evidence="2">Shoot tip</tissue>
    </source>
</reference>
<protein>
    <recommendedName>
        <fullName evidence="1">Reverse transcriptase zinc-binding domain-containing protein</fullName>
    </recommendedName>
</protein>
<evidence type="ECO:0000313" key="2">
    <source>
        <dbReference type="EMBL" id="KAJ6414221.1"/>
    </source>
</evidence>